<dbReference type="STRING" id="35608.A0A2U1M9Z0"/>
<reference evidence="1 2" key="1">
    <citation type="journal article" date="2018" name="Mol. Plant">
        <title>The genome of Artemisia annua provides insight into the evolution of Asteraceae family and artemisinin biosynthesis.</title>
        <authorList>
            <person name="Shen Q."/>
            <person name="Zhang L."/>
            <person name="Liao Z."/>
            <person name="Wang S."/>
            <person name="Yan T."/>
            <person name="Shi P."/>
            <person name="Liu M."/>
            <person name="Fu X."/>
            <person name="Pan Q."/>
            <person name="Wang Y."/>
            <person name="Lv Z."/>
            <person name="Lu X."/>
            <person name="Zhang F."/>
            <person name="Jiang W."/>
            <person name="Ma Y."/>
            <person name="Chen M."/>
            <person name="Hao X."/>
            <person name="Li L."/>
            <person name="Tang Y."/>
            <person name="Lv G."/>
            <person name="Zhou Y."/>
            <person name="Sun X."/>
            <person name="Brodelius P.E."/>
            <person name="Rose J.K.C."/>
            <person name="Tang K."/>
        </authorList>
    </citation>
    <scope>NUCLEOTIDE SEQUENCE [LARGE SCALE GENOMIC DNA]</scope>
    <source>
        <strain evidence="2">cv. Huhao1</strain>
        <tissue evidence="1">Leaf</tissue>
    </source>
</reference>
<name>A0A2U1M9Z0_ARTAN</name>
<dbReference type="EMBL" id="PKPP01005996">
    <property type="protein sequence ID" value="PWA58084.1"/>
    <property type="molecule type" value="Genomic_DNA"/>
</dbReference>
<gene>
    <name evidence="1" type="ORF">CTI12_AA403500</name>
</gene>
<dbReference type="Proteomes" id="UP000245207">
    <property type="component" value="Unassembled WGS sequence"/>
</dbReference>
<protein>
    <submittedName>
        <fullName evidence="1">Lipin, HAD-like domain, LNS2/PITP</fullName>
    </submittedName>
</protein>
<accession>A0A2U1M9Z0</accession>
<evidence type="ECO:0000313" key="2">
    <source>
        <dbReference type="Proteomes" id="UP000245207"/>
    </source>
</evidence>
<organism evidence="1 2">
    <name type="scientific">Artemisia annua</name>
    <name type="common">Sweet wormwood</name>
    <dbReference type="NCBI Taxonomy" id="35608"/>
    <lineage>
        <taxon>Eukaryota</taxon>
        <taxon>Viridiplantae</taxon>
        <taxon>Streptophyta</taxon>
        <taxon>Embryophyta</taxon>
        <taxon>Tracheophyta</taxon>
        <taxon>Spermatophyta</taxon>
        <taxon>Magnoliopsida</taxon>
        <taxon>eudicotyledons</taxon>
        <taxon>Gunneridae</taxon>
        <taxon>Pentapetalae</taxon>
        <taxon>asterids</taxon>
        <taxon>campanulids</taxon>
        <taxon>Asterales</taxon>
        <taxon>Asteraceae</taxon>
        <taxon>Asteroideae</taxon>
        <taxon>Anthemideae</taxon>
        <taxon>Artemisiinae</taxon>
        <taxon>Artemisia</taxon>
    </lineage>
</organism>
<evidence type="ECO:0000313" key="1">
    <source>
        <dbReference type="EMBL" id="PWA58084.1"/>
    </source>
</evidence>
<dbReference type="OrthoDB" id="4567at2759"/>
<proteinExistence type="predicted"/>
<comment type="caution">
    <text evidence="1">The sequence shown here is derived from an EMBL/GenBank/DDBJ whole genome shotgun (WGS) entry which is preliminary data.</text>
</comment>
<dbReference type="AlphaFoldDB" id="A0A2U1M9Z0"/>
<keyword evidence="2" id="KW-1185">Reference proteome</keyword>
<sequence length="422" mass="47958">MFGAEGVSCSSIPVPFIQTVEESLTKEVDETNEIRTTLESNGESQDVPGDAVLIKEVCEQVVEEQLFFNDLANWYQQQPLSRFTVTKADVVDETVDEESLKTQLDDTNEPEVGLIAAQESLEIVPESYAEVGSNQGDACEEGVSWSSISVPFIQTVEESLTKEVDETNEIRTTLESKGEFHDVLGDAVLIKEIHLQSKHIKNDRKLTLKELNVNTFRRCPTYVDIHTNHEITEKNVLRHSKSLPNMRSHVDNITPDNLEEPQFYSPVSKFRSSNWDLIREDALRIKIENLEKQLSQSGDNMSKDSKMVAFQVILMLILYRRLMEKKKIVDMHSSQVDARIYMWSWDTRIVISDVEICFSLTQDHKWQHSNEGAYDDLNLSSQDAGHTGRLGAHLELSTVFYEKVLFLASGGLFIGLLIQRKA</sequence>